<name>A0A084UA10_9HYPH</name>
<comment type="caution">
    <text evidence="2">The sequence shown here is derived from an EMBL/GenBank/DDBJ whole genome shotgun (WGS) entry which is preliminary data.</text>
</comment>
<keyword evidence="1" id="KW-0472">Membrane</keyword>
<organism evidence="2 3">
    <name type="scientific">Nitratireductor basaltis</name>
    <dbReference type="NCBI Taxonomy" id="472175"/>
    <lineage>
        <taxon>Bacteria</taxon>
        <taxon>Pseudomonadati</taxon>
        <taxon>Pseudomonadota</taxon>
        <taxon>Alphaproteobacteria</taxon>
        <taxon>Hyphomicrobiales</taxon>
        <taxon>Phyllobacteriaceae</taxon>
        <taxon>Nitratireductor</taxon>
    </lineage>
</organism>
<gene>
    <name evidence="2" type="ORF">EL18_00815</name>
</gene>
<feature type="transmembrane region" description="Helical" evidence="1">
    <location>
        <begin position="9"/>
        <end position="30"/>
    </location>
</feature>
<keyword evidence="3" id="KW-1185">Reference proteome</keyword>
<evidence type="ECO:0000313" key="2">
    <source>
        <dbReference type="EMBL" id="KFB09796.1"/>
    </source>
</evidence>
<protein>
    <submittedName>
        <fullName evidence="2">Uncharacterized protein</fullName>
    </submittedName>
</protein>
<dbReference type="RefSeq" id="WP_200875498.1">
    <property type="nucleotide sequence ID" value="NZ_JMQM01000001.1"/>
</dbReference>
<evidence type="ECO:0000256" key="1">
    <source>
        <dbReference type="SAM" id="Phobius"/>
    </source>
</evidence>
<dbReference type="STRING" id="472175.EL18_00815"/>
<dbReference type="EMBL" id="JMQM01000001">
    <property type="protein sequence ID" value="KFB09796.1"/>
    <property type="molecule type" value="Genomic_DNA"/>
</dbReference>
<dbReference type="Proteomes" id="UP000053675">
    <property type="component" value="Unassembled WGS sequence"/>
</dbReference>
<proteinExistence type="predicted"/>
<dbReference type="AlphaFoldDB" id="A0A084UA10"/>
<dbReference type="PATRIC" id="fig|472175.3.peg.827"/>
<keyword evidence="1" id="KW-1133">Transmembrane helix</keyword>
<sequence>MALTAAKTLFLMSLVIAGFALGASFDMIPIIPFPEIWIMTSAYILLAVSRLTGEG</sequence>
<evidence type="ECO:0000313" key="3">
    <source>
        <dbReference type="Proteomes" id="UP000053675"/>
    </source>
</evidence>
<feature type="transmembrane region" description="Helical" evidence="1">
    <location>
        <begin position="36"/>
        <end position="53"/>
    </location>
</feature>
<keyword evidence="1" id="KW-0812">Transmembrane</keyword>
<reference evidence="2 3" key="1">
    <citation type="submission" date="2014-05" db="EMBL/GenBank/DDBJ databases">
        <title>Draft Genome Sequence of Nitratireductor basaltis Strain UMTGB225, A Marine Bacterium Isolated from Green Barrel Tunicate.</title>
        <authorList>
            <person name="Gan H.Y."/>
        </authorList>
    </citation>
    <scope>NUCLEOTIDE SEQUENCE [LARGE SCALE GENOMIC DNA]</scope>
    <source>
        <strain evidence="2 3">UMTGB225</strain>
    </source>
</reference>
<accession>A0A084UA10</accession>